<dbReference type="Proteomes" id="UP000677054">
    <property type="component" value="Unassembled WGS sequence"/>
</dbReference>
<dbReference type="EMBL" id="CAJPEV010000034">
    <property type="protein sequence ID" value="CAG0879206.1"/>
    <property type="molecule type" value="Genomic_DNA"/>
</dbReference>
<protein>
    <submittedName>
        <fullName evidence="1">Uncharacterized protein</fullName>
    </submittedName>
</protein>
<keyword evidence="2" id="KW-1185">Reference proteome</keyword>
<evidence type="ECO:0000313" key="2">
    <source>
        <dbReference type="Proteomes" id="UP000677054"/>
    </source>
</evidence>
<accession>A0A7R8WYC1</accession>
<reference evidence="1" key="1">
    <citation type="submission" date="2020-11" db="EMBL/GenBank/DDBJ databases">
        <authorList>
            <person name="Tran Van P."/>
        </authorList>
    </citation>
    <scope>NUCLEOTIDE SEQUENCE</scope>
</reference>
<name>A0A7R8WYC1_9CRUS</name>
<dbReference type="AlphaFoldDB" id="A0A7R8WYC1"/>
<gene>
    <name evidence="1" type="ORF">DSTB1V02_LOCUS490</name>
</gene>
<organism evidence="1">
    <name type="scientific">Darwinula stevensoni</name>
    <dbReference type="NCBI Taxonomy" id="69355"/>
    <lineage>
        <taxon>Eukaryota</taxon>
        <taxon>Metazoa</taxon>
        <taxon>Ecdysozoa</taxon>
        <taxon>Arthropoda</taxon>
        <taxon>Crustacea</taxon>
        <taxon>Oligostraca</taxon>
        <taxon>Ostracoda</taxon>
        <taxon>Podocopa</taxon>
        <taxon>Podocopida</taxon>
        <taxon>Darwinulocopina</taxon>
        <taxon>Darwinuloidea</taxon>
        <taxon>Darwinulidae</taxon>
        <taxon>Darwinula</taxon>
    </lineage>
</organism>
<sequence length="147" mass="17075">MKELKYSDGEESPYFPVTLGLFEKSLTNAYKYNATVVYLAPQQEGEGPGCKTEVREEVFVQPDRPWLRDAEGPVARRTLDVSTGRYDSAPVGPRPEHDRDLDCDVVSDLILVVRTRQDASHRRIRFIFTYYIPIRQAKERYQEVKLY</sequence>
<evidence type="ECO:0000313" key="1">
    <source>
        <dbReference type="EMBL" id="CAD7240467.1"/>
    </source>
</evidence>
<proteinExistence type="predicted"/>
<dbReference type="EMBL" id="LR899551">
    <property type="protein sequence ID" value="CAD7240467.1"/>
    <property type="molecule type" value="Genomic_DNA"/>
</dbReference>